<dbReference type="InterPro" id="IPR007064">
    <property type="entry name" value="Nmd3_N"/>
</dbReference>
<name>A0A1I8BY71_MELHA</name>
<evidence type="ECO:0000256" key="9">
    <source>
        <dbReference type="ARBA" id="ARBA00023242"/>
    </source>
</evidence>
<evidence type="ECO:0000256" key="4">
    <source>
        <dbReference type="ARBA" id="ARBA00009794"/>
    </source>
</evidence>
<evidence type="ECO:0000256" key="6">
    <source>
        <dbReference type="ARBA" id="ARBA00022448"/>
    </source>
</evidence>
<dbReference type="InterPro" id="IPR048898">
    <property type="entry name" value="OB_NMD3"/>
</dbReference>
<dbReference type="GO" id="GO:0005634">
    <property type="term" value="C:nucleus"/>
    <property type="evidence" value="ECO:0007669"/>
    <property type="project" value="UniProtKB-SubCell"/>
</dbReference>
<dbReference type="GO" id="GO:0000055">
    <property type="term" value="P:ribosomal large subunit export from nucleus"/>
    <property type="evidence" value="ECO:0007669"/>
    <property type="project" value="TreeGrafter"/>
</dbReference>
<keyword evidence="6" id="KW-0813">Transport</keyword>
<comment type="subcellular location">
    <subcellularLocation>
        <location evidence="3">Cytoplasm</location>
    </subcellularLocation>
    <subcellularLocation>
        <location evidence="2">Nucleus</location>
    </subcellularLocation>
</comment>
<dbReference type="Pfam" id="PF21193">
    <property type="entry name" value="NMD_SH3"/>
    <property type="match status" value="1"/>
</dbReference>
<dbReference type="GO" id="GO:0043023">
    <property type="term" value="F:ribosomal large subunit binding"/>
    <property type="evidence" value="ECO:0007669"/>
    <property type="project" value="InterPro"/>
</dbReference>
<evidence type="ECO:0000256" key="10">
    <source>
        <dbReference type="SAM" id="MobiDB-lite"/>
    </source>
</evidence>
<evidence type="ECO:0000256" key="3">
    <source>
        <dbReference type="ARBA" id="ARBA00004496"/>
    </source>
</evidence>
<dbReference type="Pfam" id="PF04981">
    <property type="entry name" value="NMD3"/>
    <property type="match status" value="1"/>
</dbReference>
<evidence type="ECO:0000313" key="14">
    <source>
        <dbReference type="Proteomes" id="UP000095281"/>
    </source>
</evidence>
<accession>A0A1I8BY71</accession>
<feature type="region of interest" description="Disordered" evidence="10">
    <location>
        <begin position="648"/>
        <end position="693"/>
    </location>
</feature>
<evidence type="ECO:0000256" key="2">
    <source>
        <dbReference type="ARBA" id="ARBA00004123"/>
    </source>
</evidence>
<proteinExistence type="inferred from homology"/>
<organism evidence="14 15">
    <name type="scientific">Meloidogyne hapla</name>
    <name type="common">Root-knot nematode worm</name>
    <dbReference type="NCBI Taxonomy" id="6305"/>
    <lineage>
        <taxon>Eukaryota</taxon>
        <taxon>Metazoa</taxon>
        <taxon>Ecdysozoa</taxon>
        <taxon>Nematoda</taxon>
        <taxon>Chromadorea</taxon>
        <taxon>Rhabditida</taxon>
        <taxon>Tylenchina</taxon>
        <taxon>Tylenchomorpha</taxon>
        <taxon>Tylenchoidea</taxon>
        <taxon>Meloidogynidae</taxon>
        <taxon>Meloidogyninae</taxon>
        <taxon>Meloidogyne</taxon>
    </lineage>
</organism>
<dbReference type="Proteomes" id="UP000095281">
    <property type="component" value="Unplaced"/>
</dbReference>
<evidence type="ECO:0000313" key="15">
    <source>
        <dbReference type="WBParaSite" id="MhA1_Contig781.frz3.fgene1"/>
    </source>
</evidence>
<keyword evidence="9" id="KW-0539">Nucleus</keyword>
<dbReference type="InterPro" id="IPR048899">
    <property type="entry name" value="NMD_SH3"/>
</dbReference>
<protein>
    <recommendedName>
        <fullName evidence="5">60S ribosomal export protein NMD3</fullName>
    </recommendedName>
</protein>
<reference evidence="15" key="1">
    <citation type="submission" date="2016-11" db="UniProtKB">
        <authorList>
            <consortium name="WormBaseParasite"/>
        </authorList>
    </citation>
    <scope>IDENTIFICATION</scope>
</reference>
<feature type="domain" description="Nmd3 N-terminal" evidence="11">
    <location>
        <begin position="17"/>
        <end position="248"/>
    </location>
</feature>
<keyword evidence="8" id="KW-0653">Protein transport</keyword>
<evidence type="ECO:0000256" key="1">
    <source>
        <dbReference type="ARBA" id="ARBA00002269"/>
    </source>
</evidence>
<evidence type="ECO:0000256" key="8">
    <source>
        <dbReference type="ARBA" id="ARBA00022927"/>
    </source>
</evidence>
<comment type="similarity">
    <text evidence="4">Belongs to the NMD3 family.</text>
</comment>
<dbReference type="PANTHER" id="PTHR12746">
    <property type="entry name" value="NONSENSE-MEDIATED MRNA DECAY PROTEIN 3"/>
    <property type="match status" value="1"/>
</dbReference>
<evidence type="ECO:0000256" key="5">
    <source>
        <dbReference type="ARBA" id="ARBA00017035"/>
    </source>
</evidence>
<dbReference type="GO" id="GO:0015031">
    <property type="term" value="P:protein transport"/>
    <property type="evidence" value="ECO:0007669"/>
    <property type="project" value="UniProtKB-KW"/>
</dbReference>
<feature type="compositionally biased region" description="Acidic residues" evidence="10">
    <location>
        <begin position="674"/>
        <end position="693"/>
    </location>
</feature>
<comment type="function">
    <text evidence="1">Acts as an adapter for the XPO1/CRM1-mediated export of the 60S ribosomal subunit.</text>
</comment>
<dbReference type="InterPro" id="IPR039768">
    <property type="entry name" value="Nmd3"/>
</dbReference>
<keyword evidence="14" id="KW-1185">Reference proteome</keyword>
<evidence type="ECO:0000259" key="12">
    <source>
        <dbReference type="Pfam" id="PF21192"/>
    </source>
</evidence>
<dbReference type="AlphaFoldDB" id="A0A1I8BY71"/>
<evidence type="ECO:0000256" key="7">
    <source>
        <dbReference type="ARBA" id="ARBA00022490"/>
    </source>
</evidence>
<evidence type="ECO:0000259" key="13">
    <source>
        <dbReference type="Pfam" id="PF21193"/>
    </source>
</evidence>
<dbReference type="GO" id="GO:0005737">
    <property type="term" value="C:cytoplasm"/>
    <property type="evidence" value="ECO:0007669"/>
    <property type="project" value="UniProtKB-SubCell"/>
</dbReference>
<dbReference type="Pfam" id="PF21192">
    <property type="entry name" value="OB_NMD3"/>
    <property type="match status" value="1"/>
</dbReference>
<feature type="domain" description="60S ribosomal export protein NMD3 SH3" evidence="13">
    <location>
        <begin position="251"/>
        <end position="298"/>
    </location>
</feature>
<feature type="domain" description="60S ribosomal export protein NMD3 OB-fold" evidence="12">
    <location>
        <begin position="315"/>
        <end position="403"/>
    </location>
</feature>
<dbReference type="PANTHER" id="PTHR12746:SF2">
    <property type="entry name" value="60S RIBOSOMAL EXPORT PROTEIN NMD3"/>
    <property type="match status" value="1"/>
</dbReference>
<keyword evidence="7" id="KW-0963">Cytoplasm</keyword>
<dbReference type="WBParaSite" id="MhA1_Contig781.frz3.fgene1">
    <property type="protein sequence ID" value="MhA1_Contig781.frz3.fgene1"/>
    <property type="gene ID" value="MhA1_Contig781.frz3.fgene1"/>
</dbReference>
<sequence length="693" mass="79503">MQQIEIEPSFSEGVIACCECGAPIAPNPLNMCLGCVRSRVDILEGIVKQIQLNSCRNCSRYLVPPNAWIYAQLESKELMSICLGRLKAATTQQKLRIIDASFIWTEPHSKRLKVKVTIQKEVFDKAILQQSFIAEFVIANQMCDDCHRHEAKSFWRACVQVRQRCDYKKTLFYLEQLLLKNGAHSKCSSIKPVLTGIDFYFPRQQEARKMVDFVTAVLPAKFQHSQQLVTHDVRNNYYDYKHTYCVDIVPIIKDSLICLPKHLGHQFSSIGQFVVCLRVTEVITLINTQTLQLFELNSNIYWKEPFGMLIQPKMLTEFFVLEVEEIEDPDLPLGHISKKHKLADVWVVKSDQVGQSNANSICCRTHLGHLLNPGDSVLGYNIWQSNLNDRIFDMVKEEKVPDVNSHFALHYTERTEVDDTERLKLVTLNGLRLMPLNVVKLMSLNGLKLMSLNGLNLVKLNGLRLMALNVVKLMSLNGLKLMSLNGLKLTTLNGLKLMSLKGTEVDVTERTEQLGDTERTEFDGAERCEVNVTERTEVDVITERTEVDDFAWFCKVFLCGTVLITFCLSNIMVDELIIRDYDVLMIGRPVLIRKVYDRTRRARKRQWKLKRILDNVETESVGREFAEFMEDIEEDAKLREKINIYKKSRKGGQPSISTMDDGENDEIDGPTLEEMLEDLDINEEGNNNDDMDK</sequence>
<evidence type="ECO:0000259" key="11">
    <source>
        <dbReference type="Pfam" id="PF04981"/>
    </source>
</evidence>